<evidence type="ECO:0000313" key="2">
    <source>
        <dbReference type="Proteomes" id="UP000193642"/>
    </source>
</evidence>
<name>A0A1Y2BEI2_9FUNG</name>
<proteinExistence type="predicted"/>
<keyword evidence="2" id="KW-1185">Reference proteome</keyword>
<evidence type="ECO:0000313" key="1">
    <source>
        <dbReference type="EMBL" id="ORY33231.1"/>
    </source>
</evidence>
<comment type="caution">
    <text evidence="1">The sequence shown here is derived from an EMBL/GenBank/DDBJ whole genome shotgun (WGS) entry which is preliminary data.</text>
</comment>
<dbReference type="OrthoDB" id="2183464at2759"/>
<accession>A0A1Y2BEI2</accession>
<reference evidence="1 2" key="1">
    <citation type="submission" date="2016-07" db="EMBL/GenBank/DDBJ databases">
        <title>Pervasive Adenine N6-methylation of Active Genes in Fungi.</title>
        <authorList>
            <consortium name="DOE Joint Genome Institute"/>
            <person name="Mondo S.J."/>
            <person name="Dannebaum R.O."/>
            <person name="Kuo R.C."/>
            <person name="Labutti K."/>
            <person name="Haridas S."/>
            <person name="Kuo A."/>
            <person name="Salamov A."/>
            <person name="Ahrendt S.R."/>
            <person name="Lipzen A."/>
            <person name="Sullivan W."/>
            <person name="Andreopoulos W.B."/>
            <person name="Clum A."/>
            <person name="Lindquist E."/>
            <person name="Daum C."/>
            <person name="Ramamoorthy G.K."/>
            <person name="Gryganskyi A."/>
            <person name="Culley D."/>
            <person name="Magnuson J.K."/>
            <person name="James T.Y."/>
            <person name="O'Malley M.A."/>
            <person name="Stajich J.E."/>
            <person name="Spatafora J.W."/>
            <person name="Visel A."/>
            <person name="Grigoriev I.V."/>
        </authorList>
    </citation>
    <scope>NUCLEOTIDE SEQUENCE [LARGE SCALE GENOMIC DNA]</scope>
    <source>
        <strain evidence="1 2">JEL800</strain>
    </source>
</reference>
<dbReference type="EMBL" id="MCGO01000068">
    <property type="protein sequence ID" value="ORY33231.1"/>
    <property type="molecule type" value="Genomic_DNA"/>
</dbReference>
<gene>
    <name evidence="1" type="ORF">BCR33DRAFT_521137</name>
</gene>
<sequence length="133" mass="14001">MSTFLTLQQAPNAGAITASLYLDQTFVGVHLNEVFSLSVSLNPVGTVCSVITNVGNTVDPCPSAMGLMAGTQCFSVACAGDPSIIKASAMSNSIIRPASLRALHPTRNVGSRILLLPSLLCCRLQDQLLFHLQ</sequence>
<dbReference type="Proteomes" id="UP000193642">
    <property type="component" value="Unassembled WGS sequence"/>
</dbReference>
<organism evidence="1 2">
    <name type="scientific">Rhizoclosmatium globosum</name>
    <dbReference type="NCBI Taxonomy" id="329046"/>
    <lineage>
        <taxon>Eukaryota</taxon>
        <taxon>Fungi</taxon>
        <taxon>Fungi incertae sedis</taxon>
        <taxon>Chytridiomycota</taxon>
        <taxon>Chytridiomycota incertae sedis</taxon>
        <taxon>Chytridiomycetes</taxon>
        <taxon>Chytridiales</taxon>
        <taxon>Chytriomycetaceae</taxon>
        <taxon>Rhizoclosmatium</taxon>
    </lineage>
</organism>
<protein>
    <submittedName>
        <fullName evidence="1">Uncharacterized protein</fullName>
    </submittedName>
</protein>
<dbReference type="AlphaFoldDB" id="A0A1Y2BEI2"/>